<dbReference type="Pfam" id="PF14659">
    <property type="entry name" value="Phage_int_SAM_3"/>
    <property type="match status" value="1"/>
</dbReference>
<dbReference type="HOGENOM" id="CLU_1072245_0_0_5"/>
<dbReference type="GO" id="GO:0003677">
    <property type="term" value="F:DNA binding"/>
    <property type="evidence" value="ECO:0007669"/>
    <property type="project" value="UniProtKB-UniRule"/>
</dbReference>
<keyword evidence="2 3" id="KW-0238">DNA-binding</keyword>
<evidence type="ECO:0000313" key="5">
    <source>
        <dbReference type="EMBL" id="ACB96749.1"/>
    </source>
</evidence>
<dbReference type="EMBL" id="CP001016">
    <property type="protein sequence ID" value="ACB96749.1"/>
    <property type="molecule type" value="Genomic_DNA"/>
</dbReference>
<protein>
    <submittedName>
        <fullName evidence="5">Phage integrase family protein</fullName>
    </submittedName>
</protein>
<name>B2ICY1_BEII9</name>
<feature type="domain" description="Core-binding (CB)" evidence="4">
    <location>
        <begin position="64"/>
        <end position="157"/>
    </location>
</feature>
<dbReference type="Gene3D" id="1.10.150.130">
    <property type="match status" value="1"/>
</dbReference>
<evidence type="ECO:0000256" key="1">
    <source>
        <dbReference type="ARBA" id="ARBA00022908"/>
    </source>
</evidence>
<dbReference type="PROSITE" id="PS51900">
    <property type="entry name" value="CB"/>
    <property type="match status" value="1"/>
</dbReference>
<proteinExistence type="predicted"/>
<dbReference type="SUPFAM" id="SSF56349">
    <property type="entry name" value="DNA breaking-rejoining enzymes"/>
    <property type="match status" value="1"/>
</dbReference>
<dbReference type="AlphaFoldDB" id="B2ICY1"/>
<evidence type="ECO:0000256" key="2">
    <source>
        <dbReference type="ARBA" id="ARBA00023125"/>
    </source>
</evidence>
<dbReference type="InterPro" id="IPR004107">
    <property type="entry name" value="Integrase_SAM-like_N"/>
</dbReference>
<dbReference type="InterPro" id="IPR044068">
    <property type="entry name" value="CB"/>
</dbReference>
<accession>B2ICY1</accession>
<dbReference type="eggNOG" id="COG0582">
    <property type="taxonomic scope" value="Bacteria"/>
</dbReference>
<gene>
    <name evidence="5" type="ordered locus">Bind_3189</name>
</gene>
<organism evidence="5 6">
    <name type="scientific">Beijerinckia indica subsp. indica (strain ATCC 9039 / DSM 1715 / NCIMB 8712)</name>
    <dbReference type="NCBI Taxonomy" id="395963"/>
    <lineage>
        <taxon>Bacteria</taxon>
        <taxon>Pseudomonadati</taxon>
        <taxon>Pseudomonadota</taxon>
        <taxon>Alphaproteobacteria</taxon>
        <taxon>Hyphomicrobiales</taxon>
        <taxon>Beijerinckiaceae</taxon>
        <taxon>Beijerinckia</taxon>
    </lineage>
</organism>
<reference evidence="6" key="1">
    <citation type="submission" date="2008-03" db="EMBL/GenBank/DDBJ databases">
        <title>Complete sequence of chromosome of Beijerinckia indica subsp. indica ATCC 9039.</title>
        <authorList>
            <consortium name="US DOE Joint Genome Institute"/>
            <person name="Copeland A."/>
            <person name="Lucas S."/>
            <person name="Lapidus A."/>
            <person name="Glavina del Rio T."/>
            <person name="Dalin E."/>
            <person name="Tice H."/>
            <person name="Bruce D."/>
            <person name="Goodwin L."/>
            <person name="Pitluck S."/>
            <person name="LaButti K."/>
            <person name="Schmutz J."/>
            <person name="Larimer F."/>
            <person name="Land M."/>
            <person name="Hauser L."/>
            <person name="Kyrpides N."/>
            <person name="Mikhailova N."/>
            <person name="Dunfield P.F."/>
            <person name="Dedysh S.N."/>
            <person name="Liesack W."/>
            <person name="Saw J.H."/>
            <person name="Alam M."/>
            <person name="Chen Y."/>
            <person name="Murrell J.C."/>
            <person name="Richardson P."/>
        </authorList>
    </citation>
    <scope>NUCLEOTIDE SEQUENCE [LARGE SCALE GENOMIC DNA]</scope>
    <source>
        <strain evidence="6">ATCC 9039 / DSM 1715 / NCIMB 8712</strain>
    </source>
</reference>
<dbReference type="InterPro" id="IPR010998">
    <property type="entry name" value="Integrase_recombinase_N"/>
</dbReference>
<evidence type="ECO:0000313" key="6">
    <source>
        <dbReference type="Proteomes" id="UP000001695"/>
    </source>
</evidence>
<dbReference type="STRING" id="395963.Bind_3189"/>
<dbReference type="KEGG" id="bid:Bind_3189"/>
<evidence type="ECO:0000259" key="4">
    <source>
        <dbReference type="PROSITE" id="PS51900"/>
    </source>
</evidence>
<sequence>MSVRKRSWTTAKGEKKEAWVADYVDQTGKRHLKTFDRKKDADAFHSKANVEVREGTHTPDSVSKTVSEAADLWLETCDANHLEAATIDAYEQHVRLHIKPFLGRMKLSQLTAPMIREFEDKLRRGDPAPGKDEGKKRSPAMVRRVLISLSTMVGDAQERGLVARNVVKDLRARRKPGKQKKHEDRHAGKLKVGVDIPTPGEIRAFVGALQGLYRPILLTAAFTGLRASVLESLLRQAIFQARSGFIIVERKLPGIPSNP</sequence>
<dbReference type="InterPro" id="IPR011010">
    <property type="entry name" value="DNA_brk_join_enz"/>
</dbReference>
<dbReference type="Proteomes" id="UP000001695">
    <property type="component" value="Chromosome"/>
</dbReference>
<dbReference type="OrthoDB" id="9785687at2"/>
<keyword evidence="6" id="KW-1185">Reference proteome</keyword>
<keyword evidence="1" id="KW-0229">DNA integration</keyword>
<evidence type="ECO:0000256" key="3">
    <source>
        <dbReference type="PROSITE-ProRule" id="PRU01248"/>
    </source>
</evidence>
<dbReference type="RefSeq" id="WP_012386097.1">
    <property type="nucleotide sequence ID" value="NC_010581.1"/>
</dbReference>
<reference evidence="5 6" key="2">
    <citation type="journal article" date="2010" name="J. Bacteriol.">
        <title>Complete genome sequence of Beijerinckia indica subsp. indica.</title>
        <authorList>
            <person name="Tamas I."/>
            <person name="Dedysh S.N."/>
            <person name="Liesack W."/>
            <person name="Stott M.B."/>
            <person name="Alam M."/>
            <person name="Murrell J.C."/>
            <person name="Dunfield P.F."/>
        </authorList>
    </citation>
    <scope>NUCLEOTIDE SEQUENCE [LARGE SCALE GENOMIC DNA]</scope>
    <source>
        <strain evidence="6">ATCC 9039 / DSM 1715 / NCIMB 8712</strain>
    </source>
</reference>
<dbReference type="GO" id="GO:0015074">
    <property type="term" value="P:DNA integration"/>
    <property type="evidence" value="ECO:0007669"/>
    <property type="project" value="UniProtKB-KW"/>
</dbReference>